<dbReference type="InterPro" id="IPR013087">
    <property type="entry name" value="Znf_C2H2_type"/>
</dbReference>
<dbReference type="AlphaFoldDB" id="A0A401STE6"/>
<feature type="domain" description="C2H2-type" evidence="15">
    <location>
        <begin position="445"/>
        <end position="473"/>
    </location>
</feature>
<dbReference type="Proteomes" id="UP000287033">
    <property type="component" value="Unassembled WGS sequence"/>
</dbReference>
<feature type="domain" description="BTB" evidence="14">
    <location>
        <begin position="34"/>
        <end position="99"/>
    </location>
</feature>
<comment type="caution">
    <text evidence="16">The sequence shown here is derived from an EMBL/GenBank/DDBJ whole genome shotgun (WGS) entry which is preliminary data.</text>
</comment>
<dbReference type="OMA" id="THYNTLR"/>
<organism evidence="16 17">
    <name type="scientific">Chiloscyllium punctatum</name>
    <name type="common">Brownbanded bambooshark</name>
    <name type="synonym">Hemiscyllium punctatum</name>
    <dbReference type="NCBI Taxonomy" id="137246"/>
    <lineage>
        <taxon>Eukaryota</taxon>
        <taxon>Metazoa</taxon>
        <taxon>Chordata</taxon>
        <taxon>Craniata</taxon>
        <taxon>Vertebrata</taxon>
        <taxon>Chondrichthyes</taxon>
        <taxon>Elasmobranchii</taxon>
        <taxon>Galeomorphii</taxon>
        <taxon>Galeoidea</taxon>
        <taxon>Orectolobiformes</taxon>
        <taxon>Hemiscylliidae</taxon>
        <taxon>Chiloscyllium</taxon>
    </lineage>
</organism>
<dbReference type="GO" id="GO:0005634">
    <property type="term" value="C:nucleus"/>
    <property type="evidence" value="ECO:0007669"/>
    <property type="project" value="UniProtKB-SubCell"/>
</dbReference>
<evidence type="ECO:0000256" key="5">
    <source>
        <dbReference type="ARBA" id="ARBA00022737"/>
    </source>
</evidence>
<evidence type="ECO:0000256" key="3">
    <source>
        <dbReference type="ARBA" id="ARBA00006991"/>
    </source>
</evidence>
<gene>
    <name evidence="16" type="ORF">chiPu_0012147</name>
</gene>
<keyword evidence="9" id="KW-0238">DNA-binding</keyword>
<dbReference type="InterPro" id="IPR011333">
    <property type="entry name" value="SKP1/BTB/POZ_sf"/>
</dbReference>
<dbReference type="Gene3D" id="3.30.160.60">
    <property type="entry name" value="Classic Zinc Finger"/>
    <property type="match status" value="3"/>
</dbReference>
<comment type="subcellular location">
    <subcellularLocation>
        <location evidence="2">Nucleus</location>
    </subcellularLocation>
</comment>
<dbReference type="InterPro" id="IPR000210">
    <property type="entry name" value="BTB/POZ_dom"/>
</dbReference>
<evidence type="ECO:0000256" key="4">
    <source>
        <dbReference type="ARBA" id="ARBA00022723"/>
    </source>
</evidence>
<dbReference type="SUPFAM" id="SSF57667">
    <property type="entry name" value="beta-beta-alpha zinc fingers"/>
    <property type="match status" value="2"/>
</dbReference>
<evidence type="ECO:0000256" key="6">
    <source>
        <dbReference type="ARBA" id="ARBA00022771"/>
    </source>
</evidence>
<feature type="compositionally biased region" description="Acidic residues" evidence="13">
    <location>
        <begin position="296"/>
        <end position="307"/>
    </location>
</feature>
<protein>
    <submittedName>
        <fullName evidence="16">Uncharacterized protein</fullName>
    </submittedName>
</protein>
<dbReference type="SMART" id="SM00355">
    <property type="entry name" value="ZnF_C2H2"/>
    <property type="match status" value="4"/>
</dbReference>
<evidence type="ECO:0000259" key="14">
    <source>
        <dbReference type="PROSITE" id="PS50097"/>
    </source>
</evidence>
<keyword evidence="8" id="KW-0805">Transcription regulation</keyword>
<evidence type="ECO:0000313" key="16">
    <source>
        <dbReference type="EMBL" id="GCC33677.1"/>
    </source>
</evidence>
<dbReference type="PANTHER" id="PTHR46105:SF29">
    <property type="entry name" value="ZINC FINGER AND BTB DOMAIN CONTAINING 12"/>
    <property type="match status" value="1"/>
</dbReference>
<dbReference type="GO" id="GO:0008270">
    <property type="term" value="F:zinc ion binding"/>
    <property type="evidence" value="ECO:0007669"/>
    <property type="project" value="UniProtKB-KW"/>
</dbReference>
<feature type="compositionally biased region" description="Pro residues" evidence="13">
    <location>
        <begin position="210"/>
        <end position="220"/>
    </location>
</feature>
<keyword evidence="6 12" id="KW-0863">Zinc-finger</keyword>
<accession>A0A401STE6</accession>
<comment type="similarity">
    <text evidence="3">Belongs to the krueppel C2H2-type zinc-finger protein family.</text>
</comment>
<comment type="function">
    <text evidence="1">May be involved in transcriptional regulation.</text>
</comment>
<evidence type="ECO:0000256" key="9">
    <source>
        <dbReference type="ARBA" id="ARBA00023125"/>
    </source>
</evidence>
<keyword evidence="10" id="KW-0804">Transcription</keyword>
<dbReference type="SUPFAM" id="SSF54695">
    <property type="entry name" value="POZ domain"/>
    <property type="match status" value="1"/>
</dbReference>
<keyword evidence="4" id="KW-0479">Metal-binding</keyword>
<dbReference type="PROSITE" id="PS50157">
    <property type="entry name" value="ZINC_FINGER_C2H2_2"/>
    <property type="match status" value="4"/>
</dbReference>
<dbReference type="InterPro" id="IPR050457">
    <property type="entry name" value="ZnFinger_BTB_dom_contain"/>
</dbReference>
<dbReference type="PROSITE" id="PS00028">
    <property type="entry name" value="ZINC_FINGER_C2H2_1"/>
    <property type="match status" value="4"/>
</dbReference>
<dbReference type="InterPro" id="IPR036236">
    <property type="entry name" value="Znf_C2H2_sf"/>
</dbReference>
<keyword evidence="17" id="KW-1185">Reference proteome</keyword>
<dbReference type="PROSITE" id="PS50097">
    <property type="entry name" value="BTB"/>
    <property type="match status" value="1"/>
</dbReference>
<evidence type="ECO:0000256" key="13">
    <source>
        <dbReference type="SAM" id="MobiDB-lite"/>
    </source>
</evidence>
<dbReference type="STRING" id="137246.A0A401STE6"/>
<feature type="domain" description="C2H2-type" evidence="15">
    <location>
        <begin position="389"/>
        <end position="416"/>
    </location>
</feature>
<dbReference type="GO" id="GO:0000978">
    <property type="term" value="F:RNA polymerase II cis-regulatory region sequence-specific DNA binding"/>
    <property type="evidence" value="ECO:0007669"/>
    <property type="project" value="TreeGrafter"/>
</dbReference>
<evidence type="ECO:0000313" key="17">
    <source>
        <dbReference type="Proteomes" id="UP000287033"/>
    </source>
</evidence>
<dbReference type="OrthoDB" id="6338158at2759"/>
<feature type="domain" description="C2H2-type" evidence="15">
    <location>
        <begin position="364"/>
        <end position="386"/>
    </location>
</feature>
<keyword evidence="7" id="KW-0862">Zinc</keyword>
<dbReference type="Pfam" id="PF00096">
    <property type="entry name" value="zf-C2H2"/>
    <property type="match status" value="2"/>
</dbReference>
<evidence type="ECO:0000256" key="2">
    <source>
        <dbReference type="ARBA" id="ARBA00004123"/>
    </source>
</evidence>
<dbReference type="Gene3D" id="3.30.710.10">
    <property type="entry name" value="Potassium Channel Kv1.1, Chain A"/>
    <property type="match status" value="1"/>
</dbReference>
<evidence type="ECO:0000256" key="11">
    <source>
        <dbReference type="ARBA" id="ARBA00023242"/>
    </source>
</evidence>
<evidence type="ECO:0000256" key="1">
    <source>
        <dbReference type="ARBA" id="ARBA00003767"/>
    </source>
</evidence>
<evidence type="ECO:0000256" key="7">
    <source>
        <dbReference type="ARBA" id="ARBA00022833"/>
    </source>
</evidence>
<keyword evidence="11" id="KW-0539">Nucleus</keyword>
<feature type="compositionally biased region" description="Pro residues" evidence="13">
    <location>
        <begin position="231"/>
        <end position="240"/>
    </location>
</feature>
<dbReference type="Pfam" id="PF00651">
    <property type="entry name" value="BTB"/>
    <property type="match status" value="1"/>
</dbReference>
<feature type="region of interest" description="Disordered" evidence="13">
    <location>
        <begin position="140"/>
        <end position="359"/>
    </location>
</feature>
<dbReference type="FunFam" id="3.30.160.60:FF:000045">
    <property type="entry name" value="ZFP69 zinc finger protein B"/>
    <property type="match status" value="1"/>
</dbReference>
<reference evidence="16 17" key="1">
    <citation type="journal article" date="2018" name="Nat. Ecol. Evol.">
        <title>Shark genomes provide insights into elasmobranch evolution and the origin of vertebrates.</title>
        <authorList>
            <person name="Hara Y"/>
            <person name="Yamaguchi K"/>
            <person name="Onimaru K"/>
            <person name="Kadota M"/>
            <person name="Koyanagi M"/>
            <person name="Keeley SD"/>
            <person name="Tatsumi K"/>
            <person name="Tanaka K"/>
            <person name="Motone F"/>
            <person name="Kageyama Y"/>
            <person name="Nozu R"/>
            <person name="Adachi N"/>
            <person name="Nishimura O"/>
            <person name="Nakagawa R"/>
            <person name="Tanegashima C"/>
            <person name="Kiyatake I"/>
            <person name="Matsumoto R"/>
            <person name="Murakumo K"/>
            <person name="Nishida K"/>
            <person name="Terakita A"/>
            <person name="Kuratani S"/>
            <person name="Sato K"/>
            <person name="Hyodo S Kuraku.S."/>
        </authorList>
    </citation>
    <scope>NUCLEOTIDE SEQUENCE [LARGE SCALE GENOMIC DNA]</scope>
</reference>
<evidence type="ECO:0000259" key="15">
    <source>
        <dbReference type="PROSITE" id="PS50157"/>
    </source>
</evidence>
<feature type="domain" description="C2H2-type" evidence="15">
    <location>
        <begin position="417"/>
        <end position="444"/>
    </location>
</feature>
<keyword evidence="5" id="KW-0677">Repeat</keyword>
<dbReference type="FunFam" id="3.30.160.60:FF:001442">
    <property type="entry name" value="zinc finger protein 696"/>
    <property type="match status" value="1"/>
</dbReference>
<evidence type="ECO:0000256" key="8">
    <source>
        <dbReference type="ARBA" id="ARBA00023015"/>
    </source>
</evidence>
<feature type="compositionally biased region" description="Acidic residues" evidence="13">
    <location>
        <begin position="263"/>
        <end position="275"/>
    </location>
</feature>
<evidence type="ECO:0000256" key="10">
    <source>
        <dbReference type="ARBA" id="ARBA00023163"/>
    </source>
</evidence>
<name>A0A401STE6_CHIPU</name>
<dbReference type="GO" id="GO:0000981">
    <property type="term" value="F:DNA-binding transcription factor activity, RNA polymerase II-specific"/>
    <property type="evidence" value="ECO:0007669"/>
    <property type="project" value="TreeGrafter"/>
</dbReference>
<evidence type="ECO:0000256" key="12">
    <source>
        <dbReference type="PROSITE-ProRule" id="PRU00042"/>
    </source>
</evidence>
<dbReference type="EMBL" id="BEZZ01000537">
    <property type="protein sequence ID" value="GCC33677.1"/>
    <property type="molecule type" value="Genomic_DNA"/>
</dbReference>
<proteinExistence type="inferred from homology"/>
<dbReference type="SMART" id="SM00225">
    <property type="entry name" value="BTB"/>
    <property type="match status" value="1"/>
</dbReference>
<sequence length="490" mass="51513">MADGGGKLLRFRFPEHDSTALRNMDELRRGEWFCDVTVLAGGLRFPGHRVVLAACSPFLRDRFRMEPAREVTVLPATAAPQAVLRLLLACYTGRLEFPFADILDYLTAASCLQMEDVVEQCRRSLSPCVVAASLLRLAQDGGGGGEAEDGAGPAAAGGGLRPGRCSGNPRVRAAERLETEASPLPPPTQPPGTTGAVRGVEPVKLEAQASPPPPPPPPLLGPGDREALAAPHPPPPPPPAADYLETEGRVHRRPGLEVGQGEGGEEGGDGGDGEEDRAKAEGMVAEAYPPGTGAEEGGEEEPEDDYESSASEECRASGGFYGGGAAGGFYQRPGLGEEPQASGLEEGPGPGPAPGAGGLAEPPLLCSECGAPFEQRSGLAAHLLLHKLYMCPLCGKLFKKNARLAQHLNVHTGFKPYGCAVCGRAFTQNRSLKDHMNVHSGDSPHGCGYCDMRFTHYNTLRVHLRDQHGKTTSGKNSGEPRLAEINVVVP</sequence>
<dbReference type="PANTHER" id="PTHR46105">
    <property type="entry name" value="AGAP004733-PA"/>
    <property type="match status" value="1"/>
</dbReference>